<keyword evidence="8" id="KW-0770">Synapse</keyword>
<keyword evidence="6" id="KW-0732">Signal</keyword>
<evidence type="ECO:0000313" key="14">
    <source>
        <dbReference type="Proteomes" id="UP000287033"/>
    </source>
</evidence>
<comment type="subcellular location">
    <subcellularLocation>
        <location evidence="1">Cytoplasm</location>
    </subcellularLocation>
    <subcellularLocation>
        <location evidence="2">Secreted</location>
    </subcellularLocation>
    <subcellularLocation>
        <location evidence="10">Synapse</location>
    </subcellularLocation>
</comment>
<evidence type="ECO:0000313" key="13">
    <source>
        <dbReference type="EMBL" id="GCC25998.1"/>
    </source>
</evidence>
<reference evidence="13 14" key="1">
    <citation type="journal article" date="2018" name="Nat. Ecol. Evol.">
        <title>Shark genomes provide insights into elasmobranch evolution and the origin of vertebrates.</title>
        <authorList>
            <person name="Hara Y"/>
            <person name="Yamaguchi K"/>
            <person name="Onimaru K"/>
            <person name="Kadota M"/>
            <person name="Koyanagi M"/>
            <person name="Keeley SD"/>
            <person name="Tatsumi K"/>
            <person name="Tanaka K"/>
            <person name="Motone F"/>
            <person name="Kageyama Y"/>
            <person name="Nozu R"/>
            <person name="Adachi N"/>
            <person name="Nishimura O"/>
            <person name="Nakagawa R"/>
            <person name="Tanegashima C"/>
            <person name="Kiyatake I"/>
            <person name="Matsumoto R"/>
            <person name="Murakumo K"/>
            <person name="Nishida K"/>
            <person name="Terakita A"/>
            <person name="Kuratani S"/>
            <person name="Sato K"/>
            <person name="Hyodo S Kuraku.S."/>
        </authorList>
    </citation>
    <scope>NUCLEOTIDE SEQUENCE [LARGE SCALE GENOMIC DNA]</scope>
</reference>
<protein>
    <recommendedName>
        <fullName evidence="11">Leucine-rich glioma-inactivated protein 1</fullName>
    </recommendedName>
</protein>
<dbReference type="InterPro" id="IPR009039">
    <property type="entry name" value="EAR"/>
</dbReference>
<evidence type="ECO:0000259" key="12">
    <source>
        <dbReference type="SMART" id="SM00082"/>
    </source>
</evidence>
<dbReference type="EMBL" id="BEZZ01000106">
    <property type="protein sequence ID" value="GCC25998.1"/>
    <property type="molecule type" value="Genomic_DNA"/>
</dbReference>
<dbReference type="GO" id="GO:0045202">
    <property type="term" value="C:synapse"/>
    <property type="evidence" value="ECO:0007669"/>
    <property type="project" value="UniProtKB-SubCell"/>
</dbReference>
<organism evidence="13 14">
    <name type="scientific">Chiloscyllium punctatum</name>
    <name type="common">Brownbanded bambooshark</name>
    <name type="synonym">Hemiscyllium punctatum</name>
    <dbReference type="NCBI Taxonomy" id="137246"/>
    <lineage>
        <taxon>Eukaryota</taxon>
        <taxon>Metazoa</taxon>
        <taxon>Chordata</taxon>
        <taxon>Craniata</taxon>
        <taxon>Vertebrata</taxon>
        <taxon>Chondrichthyes</taxon>
        <taxon>Elasmobranchii</taxon>
        <taxon>Galeomorphii</taxon>
        <taxon>Galeoidea</taxon>
        <taxon>Orectolobiformes</taxon>
        <taxon>Hemiscylliidae</taxon>
        <taxon>Chiloscyllium</taxon>
    </lineage>
</organism>
<evidence type="ECO:0000256" key="7">
    <source>
        <dbReference type="ARBA" id="ARBA00022737"/>
    </source>
</evidence>
<evidence type="ECO:0000256" key="2">
    <source>
        <dbReference type="ARBA" id="ARBA00004613"/>
    </source>
</evidence>
<evidence type="ECO:0000256" key="3">
    <source>
        <dbReference type="ARBA" id="ARBA00022490"/>
    </source>
</evidence>
<dbReference type="PANTHER" id="PTHR24367:SF17">
    <property type="entry name" value="LEUCINE-RICH GLIOMA-INACTIVATED PROTEIN 1"/>
    <property type="match status" value="1"/>
</dbReference>
<dbReference type="PANTHER" id="PTHR24367">
    <property type="entry name" value="LEUCINE-RICH REPEAT-CONTAINING PROTEIN"/>
    <property type="match status" value="1"/>
</dbReference>
<dbReference type="SUPFAM" id="SSF52058">
    <property type="entry name" value="L domain-like"/>
    <property type="match status" value="1"/>
</dbReference>
<dbReference type="OrthoDB" id="6066926at2759"/>
<keyword evidence="9" id="KW-0325">Glycoprotein</keyword>
<dbReference type="Proteomes" id="UP000287033">
    <property type="component" value="Unassembled WGS sequence"/>
</dbReference>
<dbReference type="STRING" id="137246.A0A401S6J6"/>
<keyword evidence="4" id="KW-0964">Secreted</keyword>
<evidence type="ECO:0000256" key="10">
    <source>
        <dbReference type="ARBA" id="ARBA00034103"/>
    </source>
</evidence>
<dbReference type="InterPro" id="IPR001611">
    <property type="entry name" value="Leu-rich_rpt"/>
</dbReference>
<dbReference type="Pfam" id="PF13855">
    <property type="entry name" value="LRR_8"/>
    <property type="match status" value="1"/>
</dbReference>
<dbReference type="InterPro" id="IPR005492">
    <property type="entry name" value="EPTP"/>
</dbReference>
<evidence type="ECO:0000256" key="6">
    <source>
        <dbReference type="ARBA" id="ARBA00022729"/>
    </source>
</evidence>
<accession>A0A401S6J6</accession>
<dbReference type="InterPro" id="IPR032675">
    <property type="entry name" value="LRR_dom_sf"/>
</dbReference>
<dbReference type="InterPro" id="IPR003591">
    <property type="entry name" value="Leu-rich_rpt_typical-subtyp"/>
</dbReference>
<dbReference type="Pfam" id="PF03736">
    <property type="entry name" value="EPTP"/>
    <property type="match status" value="7"/>
</dbReference>
<dbReference type="SMART" id="SM00082">
    <property type="entry name" value="LRRCT"/>
    <property type="match status" value="1"/>
</dbReference>
<dbReference type="GO" id="GO:0005737">
    <property type="term" value="C:cytoplasm"/>
    <property type="evidence" value="ECO:0007669"/>
    <property type="project" value="UniProtKB-SubCell"/>
</dbReference>
<keyword evidence="3" id="KW-0963">Cytoplasm</keyword>
<keyword evidence="7" id="KW-0677">Repeat</keyword>
<dbReference type="InterPro" id="IPR051295">
    <property type="entry name" value="LGI_related"/>
</dbReference>
<keyword evidence="5" id="KW-0433">Leucine-rich repeat</keyword>
<evidence type="ECO:0000256" key="8">
    <source>
        <dbReference type="ARBA" id="ARBA00023018"/>
    </source>
</evidence>
<dbReference type="SMART" id="SM00369">
    <property type="entry name" value="LRR_TYP"/>
    <property type="match status" value="3"/>
</dbReference>
<name>A0A401S6J6_CHIPU</name>
<evidence type="ECO:0000256" key="11">
    <source>
        <dbReference type="ARBA" id="ARBA00040825"/>
    </source>
</evidence>
<evidence type="ECO:0000256" key="4">
    <source>
        <dbReference type="ARBA" id="ARBA00022525"/>
    </source>
</evidence>
<evidence type="ECO:0000256" key="5">
    <source>
        <dbReference type="ARBA" id="ARBA00022614"/>
    </source>
</evidence>
<sequence length="585" mass="67219">MAHACAWPVRDSVRDGNNLGARQEERVGLCFIFRGWCPIPSGCFTTGEVVNRLGFVEGAHRRNRPFGPTRPPVKCPESCICTEETAQCDNRKSIPQRFPPEVAHLSFMKSGFSEIPERSFVNIKSLQLLLFTSNTFYSIADDAFKGLDHLKYLFIENNKIQSISRHAFRGLKTVSHLSLANNNLRTLPKDLFKGLESLTNIDLRGNSFHCDCKLKWLVGWLISTNATTDPIYCASPGKYNETKISHLPLKEFDCLTADFVVYQTLKFQSLSIESFTYMNDIYVAIAQPVAGNCGILEWDHVEMVFRNFDNITGTSTVFCKPLIVEGQLFVVVARLFGGSHIYKRDISANKFIKIQDIDTSKIRKPNDIESFQIEGEWFFIIADSSKGGTTTIYKWNGNGFYSHQSLHHWYRDIDVEYFEISNKPHLILISLFQRPVIYQWNKGRKEFVWRIDIPETDNVYAVKHFKIRDNLYICLTKFLGDSTIMKWNVSMFVEVQTFPSRGSMVLQPLKLNKWQYAILGNDYSFTEIFQWDTARGKFMKFNEVIIQAPRAFTAVLADNREFLFASSFKGNTQIYEHIIIDTSGT</sequence>
<comment type="caution">
    <text evidence="13">The sequence shown here is derived from an EMBL/GenBank/DDBJ whole genome shotgun (WGS) entry which is preliminary data.</text>
</comment>
<dbReference type="FunFam" id="3.80.10.10:FF:000017">
    <property type="entry name" value="leucine-rich repeat LGI family member 3"/>
    <property type="match status" value="1"/>
</dbReference>
<dbReference type="InterPro" id="IPR036322">
    <property type="entry name" value="WD40_repeat_dom_sf"/>
</dbReference>
<dbReference type="GO" id="GO:0005615">
    <property type="term" value="C:extracellular space"/>
    <property type="evidence" value="ECO:0007669"/>
    <property type="project" value="TreeGrafter"/>
</dbReference>
<proteinExistence type="predicted"/>
<feature type="domain" description="LRRCT" evidence="12">
    <location>
        <begin position="206"/>
        <end position="255"/>
    </location>
</feature>
<keyword evidence="14" id="KW-1185">Reference proteome</keyword>
<evidence type="ECO:0000256" key="1">
    <source>
        <dbReference type="ARBA" id="ARBA00004496"/>
    </source>
</evidence>
<dbReference type="AlphaFoldDB" id="A0A401S6J6"/>
<dbReference type="SUPFAM" id="SSF50978">
    <property type="entry name" value="WD40 repeat-like"/>
    <property type="match status" value="1"/>
</dbReference>
<evidence type="ECO:0000256" key="9">
    <source>
        <dbReference type="ARBA" id="ARBA00023180"/>
    </source>
</evidence>
<gene>
    <name evidence="13" type="ORF">chiPu_0004412</name>
</gene>
<dbReference type="InterPro" id="IPR000483">
    <property type="entry name" value="Cys-rich_flank_reg_C"/>
</dbReference>
<dbReference type="Gene3D" id="3.80.10.10">
    <property type="entry name" value="Ribonuclease Inhibitor"/>
    <property type="match status" value="1"/>
</dbReference>
<dbReference type="PROSITE" id="PS50912">
    <property type="entry name" value="EAR"/>
    <property type="match status" value="7"/>
</dbReference>
<dbReference type="OMA" id="YQWDTNR"/>